<dbReference type="EMBL" id="JAGPNL010000003">
    <property type="protein sequence ID" value="MBQ0827401.1"/>
    <property type="molecule type" value="Genomic_DNA"/>
</dbReference>
<name>A0A940XFJ6_9ACTN</name>
<comment type="caution">
    <text evidence="2">The sequence shown here is derived from an EMBL/GenBank/DDBJ whole genome shotgun (WGS) entry which is preliminary data.</text>
</comment>
<gene>
    <name evidence="2" type="ORF">J5Y05_12875</name>
</gene>
<dbReference type="AlphaFoldDB" id="A0A940XFJ6"/>
<proteinExistence type="predicted"/>
<keyword evidence="1" id="KW-0472">Membrane</keyword>
<dbReference type="Proteomes" id="UP000677875">
    <property type="component" value="Unassembled WGS sequence"/>
</dbReference>
<accession>A0A940XFJ6</accession>
<organism evidence="2 3">
    <name type="scientific">Streptomyces tagetis</name>
    <dbReference type="NCBI Taxonomy" id="2820809"/>
    <lineage>
        <taxon>Bacteria</taxon>
        <taxon>Bacillati</taxon>
        <taxon>Actinomycetota</taxon>
        <taxon>Actinomycetes</taxon>
        <taxon>Kitasatosporales</taxon>
        <taxon>Streptomycetaceae</taxon>
        <taxon>Streptomyces</taxon>
    </lineage>
</organism>
<dbReference type="RefSeq" id="WP_210871755.1">
    <property type="nucleotide sequence ID" value="NZ_JAGPNL010000003.1"/>
</dbReference>
<feature type="transmembrane region" description="Helical" evidence="1">
    <location>
        <begin position="74"/>
        <end position="97"/>
    </location>
</feature>
<evidence type="ECO:0000313" key="2">
    <source>
        <dbReference type="EMBL" id="MBQ0827401.1"/>
    </source>
</evidence>
<evidence type="ECO:0000256" key="1">
    <source>
        <dbReference type="SAM" id="Phobius"/>
    </source>
</evidence>
<reference evidence="2" key="1">
    <citation type="submission" date="2021-04" db="EMBL/GenBank/DDBJ databases">
        <title>Genome seq and assembly of Streptomyces sp. RG38.</title>
        <authorList>
            <person name="Chhetri G."/>
        </authorList>
    </citation>
    <scope>NUCLEOTIDE SEQUENCE</scope>
    <source>
        <strain evidence="2">RG38</strain>
    </source>
</reference>
<feature type="transmembrane region" description="Helical" evidence="1">
    <location>
        <begin position="103"/>
        <end position="124"/>
    </location>
</feature>
<keyword evidence="1" id="KW-0812">Transmembrane</keyword>
<protein>
    <submittedName>
        <fullName evidence="2">Uncharacterized protein</fullName>
    </submittedName>
</protein>
<evidence type="ECO:0000313" key="3">
    <source>
        <dbReference type="Proteomes" id="UP000677875"/>
    </source>
</evidence>
<keyword evidence="1" id="KW-1133">Transmembrane helix</keyword>
<sequence length="231" mass="24710">MSWRDVRAGALSVLDPTGAVFPAHRAGAGPGPGLGERLAAVNAALDTAARLPTAPTEDGTDAREMRDALATLRLVAVTVSFTSAALSAVLAVLALVVDSRWPVVVIGVLSAVTLTSLAAFLCALRHALTRRGRRGRALYSELRALAFKRVEELDTAQLMRRSERDHEMARALLFQILTEYEEASAARGAPGTLRSVPTPDTARRLMRSASPTHPVRQALHMMVADLQEKSA</sequence>
<keyword evidence="3" id="KW-1185">Reference proteome</keyword>